<proteinExistence type="inferred from homology"/>
<feature type="compositionally biased region" description="Low complexity" evidence="7">
    <location>
        <begin position="176"/>
        <end position="190"/>
    </location>
</feature>
<evidence type="ECO:0000256" key="6">
    <source>
        <dbReference type="ARBA" id="ARBA00023136"/>
    </source>
</evidence>
<evidence type="ECO:0000313" key="9">
    <source>
        <dbReference type="EMBL" id="GAB78894.1"/>
    </source>
</evidence>
<dbReference type="NCBIfam" id="NF006521">
    <property type="entry name" value="PRK08965.1-5"/>
    <property type="match status" value="1"/>
</dbReference>
<protein>
    <submittedName>
        <fullName evidence="9">Na(+)/H(+) antiporter subunit E</fullName>
    </submittedName>
</protein>
<comment type="similarity">
    <text evidence="2">Belongs to the CPA3 antiporters (TC 2.A.63) subunit E family.</text>
</comment>
<feature type="transmembrane region" description="Helical" evidence="8">
    <location>
        <begin position="61"/>
        <end position="86"/>
    </location>
</feature>
<dbReference type="OrthoDB" id="3556991at2"/>
<keyword evidence="5 8" id="KW-1133">Transmembrane helix</keyword>
<dbReference type="Proteomes" id="UP000008495">
    <property type="component" value="Unassembled WGS sequence"/>
</dbReference>
<evidence type="ECO:0000256" key="4">
    <source>
        <dbReference type="ARBA" id="ARBA00022692"/>
    </source>
</evidence>
<feature type="transmembrane region" description="Helical" evidence="8">
    <location>
        <begin position="30"/>
        <end position="49"/>
    </location>
</feature>
<feature type="transmembrane region" description="Helical" evidence="8">
    <location>
        <begin position="7"/>
        <end position="24"/>
    </location>
</feature>
<dbReference type="STRING" id="100225.SAMN05421595_0105"/>
<dbReference type="PANTHER" id="PTHR34584:SF1">
    <property type="entry name" value="NA(+)_H(+) ANTIPORTER SUBUNIT E1"/>
    <property type="match status" value="1"/>
</dbReference>
<comment type="subcellular location">
    <subcellularLocation>
        <location evidence="1">Cell membrane</location>
        <topology evidence="1">Multi-pass membrane protein</topology>
    </subcellularLocation>
</comment>
<keyword evidence="4 8" id="KW-0812">Transmembrane</keyword>
<dbReference type="PANTHER" id="PTHR34584">
    <property type="entry name" value="NA(+)/H(+) ANTIPORTER SUBUNIT E1"/>
    <property type="match status" value="1"/>
</dbReference>
<accession>K6VQ61</accession>
<sequence length="204" mass="22508">MRNALRRRVQLGPLFLLALVWVLLWGRLTWATAIGGLLVGLVVVLAFPLPPLSLGLRFRPWPFLVLFLRFNVDLVVASLQVAWAAVNPWTRPDGRTVRVPLRCDDDLFVVITAEMTALVPGTIVIDALPERRELLLHVFHARDEADLDKVRARVLAQEDRVLRALAADHRDIRARPVPGSAAGGVSSPSVEPVKGPAGSTQEEM</sequence>
<feature type="region of interest" description="Disordered" evidence="7">
    <location>
        <begin position="173"/>
        <end position="204"/>
    </location>
</feature>
<keyword evidence="6 8" id="KW-0472">Membrane</keyword>
<dbReference type="eggNOG" id="COG1863">
    <property type="taxonomic scope" value="Bacteria"/>
</dbReference>
<organism evidence="9 10">
    <name type="scientific">Austwickia chelonae NBRC 105200</name>
    <dbReference type="NCBI Taxonomy" id="1184607"/>
    <lineage>
        <taxon>Bacteria</taxon>
        <taxon>Bacillati</taxon>
        <taxon>Actinomycetota</taxon>
        <taxon>Actinomycetes</taxon>
        <taxon>Micrococcales</taxon>
        <taxon>Dermatophilaceae</taxon>
        <taxon>Austwickia</taxon>
    </lineage>
</organism>
<reference evidence="9 10" key="1">
    <citation type="submission" date="2012-08" db="EMBL/GenBank/DDBJ databases">
        <title>Whole genome shotgun sequence of Austwickia chelonae NBRC 105200.</title>
        <authorList>
            <person name="Yoshida I."/>
            <person name="Hosoyama A."/>
            <person name="Tsuchikane K."/>
            <person name="Katsumata H."/>
            <person name="Ando Y."/>
            <person name="Ohji S."/>
            <person name="Hamada M."/>
            <person name="Tamura T."/>
            <person name="Yamazoe A."/>
            <person name="Yamazaki S."/>
            <person name="Fujita N."/>
        </authorList>
    </citation>
    <scope>NUCLEOTIDE SEQUENCE [LARGE SCALE GENOMIC DNA]</scope>
    <source>
        <strain evidence="9 10">NBRC 105200</strain>
    </source>
</reference>
<evidence type="ECO:0000256" key="3">
    <source>
        <dbReference type="ARBA" id="ARBA00022475"/>
    </source>
</evidence>
<dbReference type="EMBL" id="BAGZ01000017">
    <property type="protein sequence ID" value="GAB78894.1"/>
    <property type="molecule type" value="Genomic_DNA"/>
</dbReference>
<evidence type="ECO:0000256" key="1">
    <source>
        <dbReference type="ARBA" id="ARBA00004651"/>
    </source>
</evidence>
<name>K6VQ61_9MICO</name>
<dbReference type="GO" id="GO:0005886">
    <property type="term" value="C:plasma membrane"/>
    <property type="evidence" value="ECO:0007669"/>
    <property type="project" value="UniProtKB-SubCell"/>
</dbReference>
<dbReference type="InterPro" id="IPR002758">
    <property type="entry name" value="Cation_antiport_E"/>
</dbReference>
<dbReference type="AlphaFoldDB" id="K6VQ61"/>
<gene>
    <name evidence="9" type="primary">mrpE</name>
    <name evidence="9" type="ORF">AUCHE_17_01060</name>
</gene>
<evidence type="ECO:0000256" key="2">
    <source>
        <dbReference type="ARBA" id="ARBA00006228"/>
    </source>
</evidence>
<dbReference type="Pfam" id="PF01899">
    <property type="entry name" value="MNHE"/>
    <property type="match status" value="1"/>
</dbReference>
<evidence type="ECO:0000256" key="5">
    <source>
        <dbReference type="ARBA" id="ARBA00022989"/>
    </source>
</evidence>
<evidence type="ECO:0000313" key="10">
    <source>
        <dbReference type="Proteomes" id="UP000008495"/>
    </source>
</evidence>
<keyword evidence="3" id="KW-1003">Cell membrane</keyword>
<keyword evidence="10" id="KW-1185">Reference proteome</keyword>
<dbReference type="GO" id="GO:0008324">
    <property type="term" value="F:monoatomic cation transmembrane transporter activity"/>
    <property type="evidence" value="ECO:0007669"/>
    <property type="project" value="InterPro"/>
</dbReference>
<evidence type="ECO:0000256" key="7">
    <source>
        <dbReference type="SAM" id="MobiDB-lite"/>
    </source>
</evidence>
<comment type="caution">
    <text evidence="9">The sequence shown here is derived from an EMBL/GenBank/DDBJ whole genome shotgun (WGS) entry which is preliminary data.</text>
</comment>
<evidence type="ECO:0000256" key="8">
    <source>
        <dbReference type="SAM" id="Phobius"/>
    </source>
</evidence>
<dbReference type="RefSeq" id="WP_006503651.1">
    <property type="nucleotide sequence ID" value="NZ_BAGZ01000017.1"/>
</dbReference>